<name>A0A067MAN6_BOTB1</name>
<evidence type="ECO:0000256" key="1">
    <source>
        <dbReference type="SAM" id="MobiDB-lite"/>
    </source>
</evidence>
<dbReference type="InParanoid" id="A0A067MAN6"/>
<dbReference type="Proteomes" id="UP000027195">
    <property type="component" value="Unassembled WGS sequence"/>
</dbReference>
<feature type="region of interest" description="Disordered" evidence="1">
    <location>
        <begin position="226"/>
        <end position="247"/>
    </location>
</feature>
<dbReference type="AlphaFoldDB" id="A0A067MAN6"/>
<dbReference type="OrthoDB" id="2269034at2759"/>
<dbReference type="EMBL" id="KL198084">
    <property type="protein sequence ID" value="KDQ08907.1"/>
    <property type="molecule type" value="Genomic_DNA"/>
</dbReference>
<dbReference type="InterPro" id="IPR032675">
    <property type="entry name" value="LRR_dom_sf"/>
</dbReference>
<dbReference type="SUPFAM" id="SSF52058">
    <property type="entry name" value="L domain-like"/>
    <property type="match status" value="1"/>
</dbReference>
<evidence type="ECO:0000313" key="3">
    <source>
        <dbReference type="Proteomes" id="UP000027195"/>
    </source>
</evidence>
<dbReference type="Gene3D" id="1.20.1280.50">
    <property type="match status" value="1"/>
</dbReference>
<keyword evidence="3" id="KW-1185">Reference proteome</keyword>
<dbReference type="Gene3D" id="3.80.10.10">
    <property type="entry name" value="Ribonuclease Inhibitor"/>
    <property type="match status" value="1"/>
</dbReference>
<dbReference type="HOGENOM" id="CLU_1124362_0_0_1"/>
<reference evidence="3" key="1">
    <citation type="journal article" date="2014" name="Proc. Natl. Acad. Sci. U.S.A.">
        <title>Extensive sampling of basidiomycete genomes demonstrates inadequacy of the white-rot/brown-rot paradigm for wood decay fungi.</title>
        <authorList>
            <person name="Riley R."/>
            <person name="Salamov A.A."/>
            <person name="Brown D.W."/>
            <person name="Nagy L.G."/>
            <person name="Floudas D."/>
            <person name="Held B.W."/>
            <person name="Levasseur A."/>
            <person name="Lombard V."/>
            <person name="Morin E."/>
            <person name="Otillar R."/>
            <person name="Lindquist E.A."/>
            <person name="Sun H."/>
            <person name="LaButti K.M."/>
            <person name="Schmutz J."/>
            <person name="Jabbour D."/>
            <person name="Luo H."/>
            <person name="Baker S.E."/>
            <person name="Pisabarro A.G."/>
            <person name="Walton J.D."/>
            <person name="Blanchette R.A."/>
            <person name="Henrissat B."/>
            <person name="Martin F."/>
            <person name="Cullen D."/>
            <person name="Hibbett D.S."/>
            <person name="Grigoriev I.V."/>
        </authorList>
    </citation>
    <scope>NUCLEOTIDE SEQUENCE [LARGE SCALE GENOMIC DNA]</scope>
    <source>
        <strain evidence="3">FD-172 SS1</strain>
    </source>
</reference>
<accession>A0A067MAN6</accession>
<proteinExistence type="predicted"/>
<organism evidence="2 3">
    <name type="scientific">Botryobasidium botryosum (strain FD-172 SS1)</name>
    <dbReference type="NCBI Taxonomy" id="930990"/>
    <lineage>
        <taxon>Eukaryota</taxon>
        <taxon>Fungi</taxon>
        <taxon>Dikarya</taxon>
        <taxon>Basidiomycota</taxon>
        <taxon>Agaricomycotina</taxon>
        <taxon>Agaricomycetes</taxon>
        <taxon>Cantharellales</taxon>
        <taxon>Botryobasidiaceae</taxon>
        <taxon>Botryobasidium</taxon>
    </lineage>
</organism>
<sequence>MPFINQLPDETLGDIFLLAASETFLSLARAASENAYRVPPRIVAVCRRWREVALAHPLLWGNIPEQPELRQIFLARSRDVPISLTSLSVNRSSTMEYGVRRVSLTMDLACTHRLRLRSLKVDLHSHSTYPVLRLFEGSVLPCLRTLKCKVTWQGIQHCEALDLSNAPHLCDVYLSGPILPTNSQCTTFTALRSLHIGCNRIEDIFPFCPALEELTLESVWHAPRRSTPTHLPHLPGPPPSGGHRGSS</sequence>
<evidence type="ECO:0000313" key="2">
    <source>
        <dbReference type="EMBL" id="KDQ08907.1"/>
    </source>
</evidence>
<gene>
    <name evidence="2" type="ORF">BOTBODRAFT_539112</name>
</gene>
<protein>
    <submittedName>
        <fullName evidence="2">Uncharacterized protein</fullName>
    </submittedName>
</protein>